<dbReference type="EMBL" id="JADIXZ010000008">
    <property type="protein sequence ID" value="MBK6302168.1"/>
    <property type="molecule type" value="Genomic_DNA"/>
</dbReference>
<feature type="transmembrane region" description="Helical" evidence="1">
    <location>
        <begin position="39"/>
        <end position="56"/>
    </location>
</feature>
<comment type="caution">
    <text evidence="2">The sequence shown here is derived from an EMBL/GenBank/DDBJ whole genome shotgun (WGS) entry which is preliminary data.</text>
</comment>
<sequence length="250" mass="27022">MTNLSPIRAAVPMGAVSFGAALSGAGAWAEIASGHDGAGTVAFVAAGTLLVGLGIIGRMPTRLRGKDWSAEWRDELLQATEARIEQEVDQLPKKTKEGIVHEASGQISVTAEASGSVSVVRAAEKSLQFERQIGERFRRVLLSERPESEIEDEDLFGDGQVDFVAKVGANQTILVEAGLHSYTGAQFQENVMKWFDVAPFLFDGKRVIVFSISPQRILYAQVYPEIVMGLINGPPSDEDFSKAISSVVYH</sequence>
<reference evidence="2 3" key="1">
    <citation type="submission" date="2020-10" db="EMBL/GenBank/DDBJ databases">
        <title>Connecting structure to function with the recovery of over 1000 high-quality activated sludge metagenome-assembled genomes encoding full-length rRNA genes using long-read sequencing.</title>
        <authorList>
            <person name="Singleton C.M."/>
            <person name="Petriglieri F."/>
            <person name="Kristensen J.M."/>
            <person name="Kirkegaard R.H."/>
            <person name="Michaelsen T.Y."/>
            <person name="Andersen M.H."/>
            <person name="Karst S.M."/>
            <person name="Dueholm M.S."/>
            <person name="Nielsen P.H."/>
            <person name="Albertsen M."/>
        </authorList>
    </citation>
    <scope>NUCLEOTIDE SEQUENCE [LARGE SCALE GENOMIC DNA]</scope>
    <source>
        <strain evidence="2">AalE_18-Q3-R2-46_BAT3C.188</strain>
    </source>
</reference>
<evidence type="ECO:0000313" key="2">
    <source>
        <dbReference type="EMBL" id="MBK6302168.1"/>
    </source>
</evidence>
<protein>
    <submittedName>
        <fullName evidence="2">Uncharacterized protein</fullName>
    </submittedName>
</protein>
<keyword evidence="1" id="KW-0812">Transmembrane</keyword>
<proteinExistence type="predicted"/>
<evidence type="ECO:0000256" key="1">
    <source>
        <dbReference type="SAM" id="Phobius"/>
    </source>
</evidence>
<name>A0A934X8M6_9MICO</name>
<accession>A0A934X8M6</accession>
<keyword evidence="1" id="KW-1133">Transmembrane helix</keyword>
<dbReference type="Proteomes" id="UP000718281">
    <property type="component" value="Unassembled WGS sequence"/>
</dbReference>
<gene>
    <name evidence="2" type="ORF">IPF40_14420</name>
</gene>
<organism evidence="2 3">
    <name type="scientific">Candidatus Phosphoribacter hodrii</name>
    <dbReference type="NCBI Taxonomy" id="2953743"/>
    <lineage>
        <taxon>Bacteria</taxon>
        <taxon>Bacillati</taxon>
        <taxon>Actinomycetota</taxon>
        <taxon>Actinomycetes</taxon>
        <taxon>Micrococcales</taxon>
        <taxon>Dermatophilaceae</taxon>
        <taxon>Candidatus Phosphoribacter</taxon>
    </lineage>
</organism>
<keyword evidence="1" id="KW-0472">Membrane</keyword>
<evidence type="ECO:0000313" key="3">
    <source>
        <dbReference type="Proteomes" id="UP000718281"/>
    </source>
</evidence>
<dbReference type="AlphaFoldDB" id="A0A934X8M6"/>